<dbReference type="AlphaFoldDB" id="A0A1I7CL38"/>
<accession>A0A1I7CL38</accession>
<proteinExistence type="predicted"/>
<dbReference type="STRING" id="1296565.SAMN05660657_04617"/>
<evidence type="ECO:0000313" key="1">
    <source>
        <dbReference type="EMBL" id="SFU00160.1"/>
    </source>
</evidence>
<protein>
    <submittedName>
        <fullName evidence="1">Uncharacterized protein</fullName>
    </submittedName>
</protein>
<reference evidence="2" key="1">
    <citation type="submission" date="2016-10" db="EMBL/GenBank/DDBJ databases">
        <authorList>
            <person name="Varghese N."/>
            <person name="Submissions S."/>
        </authorList>
    </citation>
    <scope>NUCLEOTIDE SEQUENCE [LARGE SCALE GENOMIC DNA]</scope>
    <source>
        <strain evidence="2">DSM 46136</strain>
    </source>
</reference>
<keyword evidence="2" id="KW-1185">Reference proteome</keyword>
<evidence type="ECO:0000313" key="2">
    <source>
        <dbReference type="Proteomes" id="UP000199546"/>
    </source>
</evidence>
<sequence length="53" mass="5575">MFDTADGLDGTPYQTLLAGRSVAFTVGFGATDPADLVVEVTPGFDYEPVVYTS</sequence>
<name>A0A1I7CL38_9ACTN</name>
<gene>
    <name evidence="1" type="ORF">SAMN05660657_04617</name>
</gene>
<organism evidence="1 2">
    <name type="scientific">Geodermatophilus amargosae</name>
    <dbReference type="NCBI Taxonomy" id="1296565"/>
    <lineage>
        <taxon>Bacteria</taxon>
        <taxon>Bacillati</taxon>
        <taxon>Actinomycetota</taxon>
        <taxon>Actinomycetes</taxon>
        <taxon>Geodermatophilales</taxon>
        <taxon>Geodermatophilaceae</taxon>
        <taxon>Geodermatophilus</taxon>
    </lineage>
</organism>
<dbReference type="Proteomes" id="UP000199546">
    <property type="component" value="Unassembled WGS sequence"/>
</dbReference>
<dbReference type="EMBL" id="FPBA01000023">
    <property type="protein sequence ID" value="SFU00160.1"/>
    <property type="molecule type" value="Genomic_DNA"/>
</dbReference>
<dbReference type="RefSeq" id="WP_175551743.1">
    <property type="nucleotide sequence ID" value="NZ_FPBA01000023.1"/>
</dbReference>